<protein>
    <submittedName>
        <fullName evidence="2">Uncharacterized protein</fullName>
    </submittedName>
</protein>
<accession>A0AA36AH10</accession>
<name>A0AA36AH10_OCTVU</name>
<dbReference type="Proteomes" id="UP001162480">
    <property type="component" value="Chromosome 1"/>
</dbReference>
<sequence>MERLTSQISGVGVFVPATENNNAIKTTATTVVEATRLEAERTATVANNYAKSGNNIKKNNKANTSLKSHHITNNNSN</sequence>
<reference evidence="2" key="1">
    <citation type="submission" date="2023-08" db="EMBL/GenBank/DDBJ databases">
        <authorList>
            <person name="Alioto T."/>
            <person name="Alioto T."/>
            <person name="Gomez Garrido J."/>
        </authorList>
    </citation>
    <scope>NUCLEOTIDE SEQUENCE</scope>
</reference>
<evidence type="ECO:0000256" key="1">
    <source>
        <dbReference type="SAM" id="MobiDB-lite"/>
    </source>
</evidence>
<dbReference type="AlphaFoldDB" id="A0AA36AH10"/>
<proteinExistence type="predicted"/>
<gene>
    <name evidence="2" type="ORF">OCTVUL_1B022594</name>
</gene>
<feature type="region of interest" description="Disordered" evidence="1">
    <location>
        <begin position="51"/>
        <end position="77"/>
    </location>
</feature>
<evidence type="ECO:0000313" key="3">
    <source>
        <dbReference type="Proteomes" id="UP001162480"/>
    </source>
</evidence>
<organism evidence="2 3">
    <name type="scientific">Octopus vulgaris</name>
    <name type="common">Common octopus</name>
    <dbReference type="NCBI Taxonomy" id="6645"/>
    <lineage>
        <taxon>Eukaryota</taxon>
        <taxon>Metazoa</taxon>
        <taxon>Spiralia</taxon>
        <taxon>Lophotrochozoa</taxon>
        <taxon>Mollusca</taxon>
        <taxon>Cephalopoda</taxon>
        <taxon>Coleoidea</taxon>
        <taxon>Octopodiformes</taxon>
        <taxon>Octopoda</taxon>
        <taxon>Incirrata</taxon>
        <taxon>Octopodidae</taxon>
        <taxon>Octopus</taxon>
    </lineage>
</organism>
<evidence type="ECO:0000313" key="2">
    <source>
        <dbReference type="EMBL" id="CAI9716020.1"/>
    </source>
</evidence>
<dbReference type="EMBL" id="OX597814">
    <property type="protein sequence ID" value="CAI9716020.1"/>
    <property type="molecule type" value="Genomic_DNA"/>
</dbReference>
<keyword evidence="3" id="KW-1185">Reference proteome</keyword>